<keyword evidence="3" id="KW-0378">Hydrolase</keyword>
<evidence type="ECO:0000313" key="3">
    <source>
        <dbReference type="EMBL" id="VFU16084.1"/>
    </source>
</evidence>
<evidence type="ECO:0000256" key="1">
    <source>
        <dbReference type="ARBA" id="ARBA00006865"/>
    </source>
</evidence>
<dbReference type="InterPro" id="IPR013320">
    <property type="entry name" value="ConA-like_dom_sf"/>
</dbReference>
<feature type="domain" description="GH16" evidence="2">
    <location>
        <begin position="47"/>
        <end position="293"/>
    </location>
</feature>
<gene>
    <name evidence="3" type="ORF">SCFA_3300001</name>
</gene>
<dbReference type="SUPFAM" id="SSF49899">
    <property type="entry name" value="Concanavalin A-like lectins/glucanases"/>
    <property type="match status" value="1"/>
</dbReference>
<dbReference type="GO" id="GO:0005975">
    <property type="term" value="P:carbohydrate metabolic process"/>
    <property type="evidence" value="ECO:0007669"/>
    <property type="project" value="InterPro"/>
</dbReference>
<accession>A0A485M3J1</accession>
<organism evidence="3">
    <name type="scientific">anaerobic digester metagenome</name>
    <dbReference type="NCBI Taxonomy" id="1263854"/>
    <lineage>
        <taxon>unclassified sequences</taxon>
        <taxon>metagenomes</taxon>
        <taxon>ecological metagenomes</taxon>
    </lineage>
</organism>
<dbReference type="CDD" id="cd08023">
    <property type="entry name" value="GH16_laminarinase_like"/>
    <property type="match status" value="1"/>
</dbReference>
<dbReference type="Pfam" id="PF00722">
    <property type="entry name" value="Glyco_hydro_16"/>
    <property type="match status" value="1"/>
</dbReference>
<dbReference type="AlphaFoldDB" id="A0A485M3J1"/>
<proteinExistence type="inferred from homology"/>
<comment type="similarity">
    <text evidence="1">Belongs to the glycosyl hydrolase 16 family.</text>
</comment>
<evidence type="ECO:0000259" key="2">
    <source>
        <dbReference type="PROSITE" id="PS51762"/>
    </source>
</evidence>
<dbReference type="PANTHER" id="PTHR10963:SF55">
    <property type="entry name" value="GLYCOSIDE HYDROLASE FAMILY 16 PROTEIN"/>
    <property type="match status" value="1"/>
</dbReference>
<dbReference type="Gene3D" id="2.60.120.200">
    <property type="match status" value="1"/>
</dbReference>
<reference evidence="3" key="1">
    <citation type="submission" date="2019-03" db="EMBL/GenBank/DDBJ databases">
        <authorList>
            <person name="Hao L."/>
        </authorList>
    </citation>
    <scope>NUCLEOTIDE SEQUENCE</scope>
</reference>
<dbReference type="GO" id="GO:0004553">
    <property type="term" value="F:hydrolase activity, hydrolyzing O-glycosyl compounds"/>
    <property type="evidence" value="ECO:0007669"/>
    <property type="project" value="InterPro"/>
</dbReference>
<dbReference type="PANTHER" id="PTHR10963">
    <property type="entry name" value="GLYCOSYL HYDROLASE-RELATED"/>
    <property type="match status" value="1"/>
</dbReference>
<dbReference type="PROSITE" id="PS51762">
    <property type="entry name" value="GH16_2"/>
    <property type="match status" value="1"/>
</dbReference>
<name>A0A485M3J1_9ZZZZ</name>
<dbReference type="InterPro" id="IPR000757">
    <property type="entry name" value="Beta-glucanase-like"/>
</dbReference>
<dbReference type="InterPro" id="IPR050546">
    <property type="entry name" value="Glycosyl_Hydrlase_16"/>
</dbReference>
<protein>
    <submittedName>
        <fullName evidence="3">Glycosyl hydrolases family 16 (Modular protein)</fullName>
    </submittedName>
</protein>
<dbReference type="EMBL" id="CAADRN010000258">
    <property type="protein sequence ID" value="VFU16084.1"/>
    <property type="molecule type" value="Genomic_DNA"/>
</dbReference>
<sequence length="293" mass="34346">MRKFLLIVAGIFITVCFSLYILDMGWYEMIYFLGYPGGNQHHPEVEIDESVADKPVITGELDPLARAVNEPLTIIEGDWKLIWSDEFDELYLDLERWTKVDRKDNYNNELQYYTPPNSYLQDGCLYLTAKNENKEGKPYTSAMVQTMNKLSFCYGKIEARIKLPVGKGLFPAFWLLSYTGESEIDIMEMIGSEPDIIYGVNHYLSENKLTRTYSLIEIDSPEQFHVYTLEWEEHELRWYVDGTMFHQSYRVPSEEMYIIFTLAVGGDWPGYPDHQTVFPCDFVVDYVKLYRHN</sequence>